<sequence length="308" mass="33368">MQPQRDLIIVGAGAAGLSAAVYALEERLDTLVIEEMAAGGQSLVVNELINYPGFPNPVSGVDFSMRMEMQARNLGVEILNTSVISLERNGSGFVMETAKGTMEARAIILATGSKPKQLEVPGEKEFSGRGVSYCATCDGPFFKNRRITVVGSGDSACDEALYLSGLSERISIVHRGETMSARLGLVEKVEKNPHIRRFPYSEIIRIQGQQKLHSVTLKDEKTGEICEHETDALFVFIGSVPRTELAMGARKDRHGKLLTNEKMETSIPGLFAAGEVRNTPFRQIVVAAGEGAVAARSAAEYIDSRALH</sequence>
<feature type="domain" description="FAD/NAD(P)-binding" evidence="7">
    <location>
        <begin position="6"/>
        <end position="291"/>
    </location>
</feature>
<keyword evidence="3" id="KW-0274">FAD</keyword>
<dbReference type="Pfam" id="PF07992">
    <property type="entry name" value="Pyr_redox_2"/>
    <property type="match status" value="1"/>
</dbReference>
<dbReference type="GO" id="GO:0016668">
    <property type="term" value="F:oxidoreductase activity, acting on a sulfur group of donors, NAD(P) as acceptor"/>
    <property type="evidence" value="ECO:0007669"/>
    <property type="project" value="UniProtKB-ARBA"/>
</dbReference>
<evidence type="ECO:0000313" key="9">
    <source>
        <dbReference type="Proteomes" id="UP000192343"/>
    </source>
</evidence>
<proteinExistence type="inferred from homology"/>
<accession>A0A1Y1RX23</accession>
<keyword evidence="4" id="KW-0560">Oxidoreductase</keyword>
<dbReference type="PROSITE" id="PS00573">
    <property type="entry name" value="PYRIDINE_REDOX_2"/>
    <property type="match status" value="1"/>
</dbReference>
<gene>
    <name evidence="8" type="ORF">B4O97_13040</name>
</gene>
<evidence type="ECO:0000256" key="2">
    <source>
        <dbReference type="ARBA" id="ARBA00022630"/>
    </source>
</evidence>
<comment type="caution">
    <text evidence="8">The sequence shown here is derived from an EMBL/GenBank/DDBJ whole genome shotgun (WGS) entry which is preliminary data.</text>
</comment>
<dbReference type="RefSeq" id="WP_083051453.1">
    <property type="nucleotide sequence ID" value="NZ_MWQY01000014.1"/>
</dbReference>
<protein>
    <submittedName>
        <fullName evidence="8">Thioredoxin-disulfide reductase</fullName>
    </submittedName>
</protein>
<dbReference type="PANTHER" id="PTHR48105">
    <property type="entry name" value="THIOREDOXIN REDUCTASE 1-RELATED-RELATED"/>
    <property type="match status" value="1"/>
</dbReference>
<evidence type="ECO:0000256" key="4">
    <source>
        <dbReference type="ARBA" id="ARBA00023002"/>
    </source>
</evidence>
<keyword evidence="2" id="KW-0285">Flavoprotein</keyword>
<dbReference type="SUPFAM" id="SSF51905">
    <property type="entry name" value="FAD/NAD(P)-binding domain"/>
    <property type="match status" value="1"/>
</dbReference>
<evidence type="ECO:0000256" key="3">
    <source>
        <dbReference type="ARBA" id="ARBA00022827"/>
    </source>
</evidence>
<name>A0A1Y1RX23_9SPIO</name>
<dbReference type="Proteomes" id="UP000192343">
    <property type="component" value="Unassembled WGS sequence"/>
</dbReference>
<dbReference type="PRINTS" id="PR00469">
    <property type="entry name" value="PNDRDTASEII"/>
</dbReference>
<dbReference type="EMBL" id="MWQY01000014">
    <property type="protein sequence ID" value="ORC34233.1"/>
    <property type="molecule type" value="Genomic_DNA"/>
</dbReference>
<comment type="similarity">
    <text evidence="1">Belongs to the class-II pyridine nucleotide-disulfide oxidoreductase family.</text>
</comment>
<dbReference type="InterPro" id="IPR050097">
    <property type="entry name" value="Ferredoxin-NADP_redctase_2"/>
</dbReference>
<dbReference type="InterPro" id="IPR023753">
    <property type="entry name" value="FAD/NAD-binding_dom"/>
</dbReference>
<evidence type="ECO:0000256" key="6">
    <source>
        <dbReference type="ARBA" id="ARBA00023284"/>
    </source>
</evidence>
<reference evidence="8 9" key="1">
    <citation type="submission" date="2017-03" db="EMBL/GenBank/DDBJ databases">
        <title>Draft Genome sequence of Marispirochaeta sp. strain JC444.</title>
        <authorList>
            <person name="Shivani Y."/>
            <person name="Subhash Y."/>
            <person name="Sasikala C."/>
            <person name="Ramana C."/>
        </authorList>
    </citation>
    <scope>NUCLEOTIDE SEQUENCE [LARGE SCALE GENOMIC DNA]</scope>
    <source>
        <strain evidence="8 9">JC444</strain>
    </source>
</reference>
<dbReference type="STRING" id="1963862.B4O97_13040"/>
<keyword evidence="9" id="KW-1185">Reference proteome</keyword>
<keyword evidence="6" id="KW-0676">Redox-active center</keyword>
<organism evidence="8 9">
    <name type="scientific">Marispirochaeta aestuarii</name>
    <dbReference type="NCBI Taxonomy" id="1963862"/>
    <lineage>
        <taxon>Bacteria</taxon>
        <taxon>Pseudomonadati</taxon>
        <taxon>Spirochaetota</taxon>
        <taxon>Spirochaetia</taxon>
        <taxon>Spirochaetales</taxon>
        <taxon>Spirochaetaceae</taxon>
        <taxon>Marispirochaeta</taxon>
    </lineage>
</organism>
<evidence type="ECO:0000256" key="1">
    <source>
        <dbReference type="ARBA" id="ARBA00009333"/>
    </source>
</evidence>
<dbReference type="PRINTS" id="PR00368">
    <property type="entry name" value="FADPNR"/>
</dbReference>
<evidence type="ECO:0000313" key="8">
    <source>
        <dbReference type="EMBL" id="ORC34233.1"/>
    </source>
</evidence>
<keyword evidence="5" id="KW-1015">Disulfide bond</keyword>
<dbReference type="AlphaFoldDB" id="A0A1Y1RX23"/>
<dbReference type="InterPro" id="IPR036188">
    <property type="entry name" value="FAD/NAD-bd_sf"/>
</dbReference>
<dbReference type="InterPro" id="IPR008255">
    <property type="entry name" value="Pyr_nucl-diS_OxRdtase_2_AS"/>
</dbReference>
<evidence type="ECO:0000256" key="5">
    <source>
        <dbReference type="ARBA" id="ARBA00023157"/>
    </source>
</evidence>
<dbReference type="OrthoDB" id="9806179at2"/>
<evidence type="ECO:0000259" key="7">
    <source>
        <dbReference type="Pfam" id="PF07992"/>
    </source>
</evidence>
<dbReference type="Gene3D" id="3.50.50.60">
    <property type="entry name" value="FAD/NAD(P)-binding domain"/>
    <property type="match status" value="2"/>
</dbReference>